<feature type="compositionally biased region" description="Basic residues" evidence="7">
    <location>
        <begin position="163"/>
        <end position="178"/>
    </location>
</feature>
<organism evidence="9 10">
    <name type="scientific">Pomacea canaliculata</name>
    <name type="common">Golden apple snail</name>
    <dbReference type="NCBI Taxonomy" id="400727"/>
    <lineage>
        <taxon>Eukaryota</taxon>
        <taxon>Metazoa</taxon>
        <taxon>Spiralia</taxon>
        <taxon>Lophotrochozoa</taxon>
        <taxon>Mollusca</taxon>
        <taxon>Gastropoda</taxon>
        <taxon>Caenogastropoda</taxon>
        <taxon>Architaenioglossa</taxon>
        <taxon>Ampullarioidea</taxon>
        <taxon>Ampullariidae</taxon>
        <taxon>Pomacea</taxon>
    </lineage>
</organism>
<dbReference type="PANTHER" id="PTHR45880">
    <property type="entry name" value="RNA-BINDING MOTIF PROTEIN, X-LINKED 2"/>
    <property type="match status" value="1"/>
</dbReference>
<dbReference type="PROSITE" id="PS50102">
    <property type="entry name" value="RRM"/>
    <property type="match status" value="1"/>
</dbReference>
<feature type="compositionally biased region" description="Basic and acidic residues" evidence="7">
    <location>
        <begin position="231"/>
        <end position="246"/>
    </location>
</feature>
<comment type="function">
    <text evidence="2">Involved in pre-mRNA splicing as component of the activated spliceosome. As a component of the minor spliceosome, involved in the splicing of U12-type introns in pre-mRNAs.</text>
</comment>
<dbReference type="InterPro" id="IPR035979">
    <property type="entry name" value="RBD_domain_sf"/>
</dbReference>
<comment type="similarity">
    <text evidence="3">Belongs to the IST3 family.</text>
</comment>
<evidence type="ECO:0000256" key="1">
    <source>
        <dbReference type="ARBA" id="ARBA00022884"/>
    </source>
</evidence>
<dbReference type="AlphaFoldDB" id="A0A2T7NCV4"/>
<dbReference type="EMBL" id="PZQS01000014">
    <property type="protein sequence ID" value="PVD18999.1"/>
    <property type="molecule type" value="Genomic_DNA"/>
</dbReference>
<dbReference type="PANTHER" id="PTHR45880:SF1">
    <property type="entry name" value="RNA-BINDING MOTIF PROTEIN, X-LINKED 2"/>
    <property type="match status" value="1"/>
</dbReference>
<evidence type="ECO:0000256" key="3">
    <source>
        <dbReference type="ARBA" id="ARBA00061455"/>
    </source>
</evidence>
<dbReference type="SUPFAM" id="SSF54928">
    <property type="entry name" value="RNA-binding domain, RBD"/>
    <property type="match status" value="1"/>
</dbReference>
<dbReference type="InterPro" id="IPR045844">
    <property type="entry name" value="RRM_Ist3-like"/>
</dbReference>
<feature type="domain" description="RRM" evidence="8">
    <location>
        <begin position="36"/>
        <end position="114"/>
    </location>
</feature>
<dbReference type="FunFam" id="3.30.70.330:FF:000218">
    <property type="entry name" value="RNA-binding motif protein, X-linked 2"/>
    <property type="match status" value="1"/>
</dbReference>
<comment type="subunit">
    <text evidence="4">Part of the activated spliceosome B/catalytic step 1 spliceosome, one of the forms of the spliceosome which has a well-formed active site but still cannot catalyze the branching reaction and is composed of at least 52 proteins, the U2, U5 and U6 snRNAs and the pre-mRNA. Component of the minor spliceosome, which splices U12-type introns.</text>
</comment>
<proteinExistence type="inferred from homology"/>
<protein>
    <recommendedName>
        <fullName evidence="5">RNA-binding motif protein, X-linked 2</fullName>
    </recommendedName>
</protein>
<feature type="region of interest" description="Disordered" evidence="7">
    <location>
        <begin position="146"/>
        <end position="334"/>
    </location>
</feature>
<keyword evidence="10" id="KW-1185">Reference proteome</keyword>
<feature type="compositionally biased region" description="Basic and acidic residues" evidence="7">
    <location>
        <begin position="263"/>
        <end position="334"/>
    </location>
</feature>
<dbReference type="GO" id="GO:0071013">
    <property type="term" value="C:catalytic step 2 spliceosome"/>
    <property type="evidence" value="ECO:0007669"/>
    <property type="project" value="TreeGrafter"/>
</dbReference>
<name>A0A2T7NCV4_POMCA</name>
<evidence type="ECO:0000313" key="9">
    <source>
        <dbReference type="EMBL" id="PVD18999.1"/>
    </source>
</evidence>
<evidence type="ECO:0000256" key="7">
    <source>
        <dbReference type="SAM" id="MobiDB-lite"/>
    </source>
</evidence>
<dbReference type="STRING" id="400727.A0A2T7NCV4"/>
<dbReference type="InterPro" id="IPR000504">
    <property type="entry name" value="RRM_dom"/>
</dbReference>
<dbReference type="SMART" id="SM00360">
    <property type="entry name" value="RRM"/>
    <property type="match status" value="1"/>
</dbReference>
<evidence type="ECO:0000256" key="2">
    <source>
        <dbReference type="ARBA" id="ARBA00053249"/>
    </source>
</evidence>
<evidence type="ECO:0000313" key="10">
    <source>
        <dbReference type="Proteomes" id="UP000245119"/>
    </source>
</evidence>
<dbReference type="Pfam" id="PF00076">
    <property type="entry name" value="RRM_1"/>
    <property type="match status" value="1"/>
</dbReference>
<dbReference type="InterPro" id="IPR012677">
    <property type="entry name" value="Nucleotide-bd_a/b_plait_sf"/>
</dbReference>
<feature type="compositionally biased region" description="Low complexity" evidence="7">
    <location>
        <begin position="183"/>
        <end position="192"/>
    </location>
</feature>
<dbReference type="GO" id="GO:0000398">
    <property type="term" value="P:mRNA splicing, via spliceosome"/>
    <property type="evidence" value="ECO:0007669"/>
    <property type="project" value="InterPro"/>
</dbReference>
<dbReference type="GO" id="GO:0071011">
    <property type="term" value="C:precatalytic spliceosome"/>
    <property type="evidence" value="ECO:0007669"/>
    <property type="project" value="TreeGrafter"/>
</dbReference>
<reference evidence="9 10" key="1">
    <citation type="submission" date="2018-04" db="EMBL/GenBank/DDBJ databases">
        <title>The genome of golden apple snail Pomacea canaliculata provides insight into stress tolerance and invasive adaptation.</title>
        <authorList>
            <person name="Liu C."/>
            <person name="Liu B."/>
            <person name="Ren Y."/>
            <person name="Zhang Y."/>
            <person name="Wang H."/>
            <person name="Li S."/>
            <person name="Jiang F."/>
            <person name="Yin L."/>
            <person name="Zhang G."/>
            <person name="Qian W."/>
            <person name="Fan W."/>
        </authorList>
    </citation>
    <scope>NUCLEOTIDE SEQUENCE [LARGE SCALE GENOMIC DNA]</scope>
    <source>
        <strain evidence="9">SZHN2017</strain>
        <tissue evidence="9">Muscle</tissue>
    </source>
</reference>
<dbReference type="InterPro" id="IPR051847">
    <property type="entry name" value="RNA_proc/Spliceosome_comp"/>
</dbReference>
<gene>
    <name evidence="9" type="ORF">C0Q70_21558</name>
</gene>
<evidence type="ECO:0000256" key="5">
    <source>
        <dbReference type="ARBA" id="ARBA00074390"/>
    </source>
</evidence>
<dbReference type="GO" id="GO:0005686">
    <property type="term" value="C:U2 snRNP"/>
    <property type="evidence" value="ECO:0007669"/>
    <property type="project" value="TreeGrafter"/>
</dbReference>
<comment type="caution">
    <text evidence="9">The sequence shown here is derived from an EMBL/GenBank/DDBJ whole genome shotgun (WGS) entry which is preliminary data.</text>
</comment>
<evidence type="ECO:0000256" key="4">
    <source>
        <dbReference type="ARBA" id="ARBA00064744"/>
    </source>
</evidence>
<accession>A0A2T7NCV4</accession>
<dbReference type="Gene3D" id="3.30.70.330">
    <property type="match status" value="1"/>
</dbReference>
<evidence type="ECO:0000259" key="8">
    <source>
        <dbReference type="PROSITE" id="PS50102"/>
    </source>
</evidence>
<keyword evidence="1 6" id="KW-0694">RNA-binding</keyword>
<dbReference type="GO" id="GO:0005654">
    <property type="term" value="C:nucleoplasm"/>
    <property type="evidence" value="ECO:0007669"/>
    <property type="project" value="UniProtKB-ARBA"/>
</dbReference>
<sequence>MNPLTNVKNIQKLNQRELELGNLGKKSWHDDYKNSAWIFIGGLPYTLTEGDIICVFSQYGEVVNINLVRDKATGKSKGYAFLCYEDQRSTVLAVDNLNSIKLLGRTIRVDHVADYKQPKEHGDEDEVTKALRVEGCAPHLPQALTNELQEETLPKPSDSNDKLKKKKKKDKKKKRKKAKVEPSGSDSSTSSSNDEGVRKKLKTATNWAPAVQVKTEKHDSGYNNAYYGHRKVTDEDGRKHDHSREKRDKRRSSPSREGSCSRSPDRGAKHNRDLTIDPGHQRDGKRDHYRSSDKDQHRDRESYNSRWEHSSKHSFRRDEQSQRGRSDYNRRDKR</sequence>
<dbReference type="Proteomes" id="UP000245119">
    <property type="component" value="Linkage Group LG14"/>
</dbReference>
<dbReference type="GO" id="GO:0003723">
    <property type="term" value="F:RNA binding"/>
    <property type="evidence" value="ECO:0007669"/>
    <property type="project" value="UniProtKB-UniRule"/>
</dbReference>
<dbReference type="OrthoDB" id="2573941at2759"/>
<dbReference type="CDD" id="cd12411">
    <property type="entry name" value="RRM_ist3_like"/>
    <property type="match status" value="1"/>
</dbReference>
<evidence type="ECO:0000256" key="6">
    <source>
        <dbReference type="PROSITE-ProRule" id="PRU00176"/>
    </source>
</evidence>